<evidence type="ECO:0000256" key="1">
    <source>
        <dbReference type="PROSITE-ProRule" id="PRU00464"/>
    </source>
</evidence>
<gene>
    <name evidence="3" type="ORF">HEQ44_04155</name>
</gene>
<keyword evidence="4" id="KW-1185">Reference proteome</keyword>
<evidence type="ECO:0000259" key="2">
    <source>
        <dbReference type="PROSITE" id="PS51084"/>
    </source>
</evidence>
<protein>
    <recommendedName>
        <fullName evidence="2">HIT domain-containing protein</fullName>
    </recommendedName>
</protein>
<evidence type="ECO:0000313" key="4">
    <source>
        <dbReference type="Proteomes" id="UP000707477"/>
    </source>
</evidence>
<dbReference type="EMBL" id="JAAVSD010000008">
    <property type="protein sequence ID" value="NLR29371.1"/>
    <property type="molecule type" value="Genomic_DNA"/>
</dbReference>
<dbReference type="Proteomes" id="UP000707477">
    <property type="component" value="Unassembled WGS sequence"/>
</dbReference>
<dbReference type="InterPro" id="IPR036265">
    <property type="entry name" value="HIT-like_sf"/>
</dbReference>
<comment type="caution">
    <text evidence="3">The sequence shown here is derived from an EMBL/GenBank/DDBJ whole genome shotgun (WGS) entry which is preliminary data.</text>
</comment>
<dbReference type="Gene3D" id="3.30.428.10">
    <property type="entry name" value="HIT-like"/>
    <property type="match status" value="1"/>
</dbReference>
<accession>A0ABX1L2W1</accession>
<sequence>MTNWQNNRIQSAIDGMNPMVMAHLPGGIAVYGDTQFLPGYSVLLPNRQVASLNELTLAESTAFLQSMRILGDAILQATGCERINYDILGNTDQFLHAHVFPRYITESPTRRVKPVWLYSPDHWYDDQYHYDTDRDGPLRQAITQILNR</sequence>
<dbReference type="PROSITE" id="PS51084">
    <property type="entry name" value="HIT_2"/>
    <property type="match status" value="1"/>
</dbReference>
<evidence type="ECO:0000313" key="3">
    <source>
        <dbReference type="EMBL" id="NLR29371.1"/>
    </source>
</evidence>
<dbReference type="SUPFAM" id="SSF54197">
    <property type="entry name" value="HIT-like"/>
    <property type="match status" value="1"/>
</dbReference>
<reference evidence="3 4" key="1">
    <citation type="submission" date="2020-03" db="EMBL/GenBank/DDBJ databases">
        <authorList>
            <person name="Zhang Z."/>
            <person name="Guo Z."/>
            <person name="Hou Q."/>
            <person name="Shen X."/>
        </authorList>
    </citation>
    <scope>NUCLEOTIDE SEQUENCE [LARGE SCALE GENOMIC DNA]</scope>
    <source>
        <strain evidence="3 4">HBUAS51329</strain>
    </source>
</reference>
<dbReference type="RefSeq" id="WP_168849131.1">
    <property type="nucleotide sequence ID" value="NZ_JAAVSD010000008.1"/>
</dbReference>
<name>A0ABX1L2W1_9LACO</name>
<feature type="domain" description="HIT" evidence="2">
    <location>
        <begin position="8"/>
        <end position="109"/>
    </location>
</feature>
<proteinExistence type="predicted"/>
<dbReference type="InterPro" id="IPR011146">
    <property type="entry name" value="HIT-like"/>
</dbReference>
<organism evidence="3 4">
    <name type="scientific">Levilactobacillus tujiorum</name>
    <dbReference type="NCBI Taxonomy" id="2912243"/>
    <lineage>
        <taxon>Bacteria</taxon>
        <taxon>Bacillati</taxon>
        <taxon>Bacillota</taxon>
        <taxon>Bacilli</taxon>
        <taxon>Lactobacillales</taxon>
        <taxon>Lactobacillaceae</taxon>
        <taxon>Levilactobacillus</taxon>
    </lineage>
</organism>
<comment type="caution">
    <text evidence="1">Lacks conserved residue(s) required for the propagation of feature annotation.</text>
</comment>